<dbReference type="Proteomes" id="UP001451782">
    <property type="component" value="Chromosome"/>
</dbReference>
<protein>
    <submittedName>
        <fullName evidence="1">Uncharacterized protein</fullName>
    </submittedName>
</protein>
<organism evidence="1 2">
    <name type="scientific">Yoonia algicola</name>
    <dbReference type="NCBI Taxonomy" id="3137368"/>
    <lineage>
        <taxon>Bacteria</taxon>
        <taxon>Pseudomonadati</taxon>
        <taxon>Pseudomonadota</taxon>
        <taxon>Alphaproteobacteria</taxon>
        <taxon>Rhodobacterales</taxon>
        <taxon>Paracoccaceae</taxon>
        <taxon>Yoonia</taxon>
    </lineage>
</organism>
<dbReference type="EMBL" id="CP151762">
    <property type="protein sequence ID" value="WZU62630.1"/>
    <property type="molecule type" value="Genomic_DNA"/>
</dbReference>
<reference evidence="1 2" key="1">
    <citation type="submission" date="2024-04" db="EMBL/GenBank/DDBJ databases">
        <title>Phylogenomic analyses of a clade within the roseobacter group suggest taxonomic reassignments of species of the genera Aestuariivita, Citreicella, Loktanella, Nautella, Pelagibaca, Ruegeria, Thalassobius, Thiobacimonas and Tropicibacter, and the proposal o.</title>
        <authorList>
            <person name="Jeon C.O."/>
        </authorList>
    </citation>
    <scope>NUCLEOTIDE SEQUENCE [LARGE SCALE GENOMIC DNA]</scope>
    <source>
        <strain evidence="1 2">G8-12</strain>
    </source>
</reference>
<dbReference type="AlphaFoldDB" id="A0AAN0M0D2"/>
<evidence type="ECO:0000313" key="1">
    <source>
        <dbReference type="EMBL" id="WZU62630.1"/>
    </source>
</evidence>
<accession>A0AAN0M0D2</accession>
<dbReference type="RefSeq" id="WP_342069033.1">
    <property type="nucleotide sequence ID" value="NZ_CP151762.1"/>
</dbReference>
<gene>
    <name evidence="1" type="ORF">AABB28_12125</name>
</gene>
<name>A0AAN0M0D2_9RHOB</name>
<evidence type="ECO:0000313" key="2">
    <source>
        <dbReference type="Proteomes" id="UP001451782"/>
    </source>
</evidence>
<keyword evidence="2" id="KW-1185">Reference proteome</keyword>
<proteinExistence type="predicted"/>
<sequence length="81" mass="8406">MLKNPDSGQMDQDLSKQITGAADVTDATALIALLRLCVGGRIVGNRKAPCDIAAERVEDLTVPRAGEQVDGLALSTQVDGA</sequence>
<dbReference type="KEGG" id="yag:AABB28_12125"/>